<dbReference type="PANTHER" id="PTHR11439:SF517">
    <property type="entry name" value="CYSTEINE-RICH RLK (RECEPTOR-LIKE PROTEIN KINASE) 8"/>
    <property type="match status" value="1"/>
</dbReference>
<evidence type="ECO:0000313" key="3">
    <source>
        <dbReference type="RefSeq" id="XP_027082500.1"/>
    </source>
</evidence>
<dbReference type="Proteomes" id="UP001652660">
    <property type="component" value="Chromosome 8e"/>
</dbReference>
<gene>
    <name evidence="3" type="primary">LOC113704826</name>
</gene>
<reference evidence="3" key="2">
    <citation type="submission" date="2025-08" db="UniProtKB">
        <authorList>
            <consortium name="RefSeq"/>
        </authorList>
    </citation>
    <scope>IDENTIFICATION</scope>
    <source>
        <tissue evidence="3">Leaves</tissue>
    </source>
</reference>
<evidence type="ECO:0000313" key="2">
    <source>
        <dbReference type="Proteomes" id="UP001652660"/>
    </source>
</evidence>
<dbReference type="Pfam" id="PF07727">
    <property type="entry name" value="RVT_2"/>
    <property type="match status" value="1"/>
</dbReference>
<dbReference type="GeneID" id="113704826"/>
<dbReference type="AlphaFoldDB" id="A0A6P6TVX9"/>
<organism evidence="2 3">
    <name type="scientific">Coffea arabica</name>
    <name type="common">Arabian coffee</name>
    <dbReference type="NCBI Taxonomy" id="13443"/>
    <lineage>
        <taxon>Eukaryota</taxon>
        <taxon>Viridiplantae</taxon>
        <taxon>Streptophyta</taxon>
        <taxon>Embryophyta</taxon>
        <taxon>Tracheophyta</taxon>
        <taxon>Spermatophyta</taxon>
        <taxon>Magnoliopsida</taxon>
        <taxon>eudicotyledons</taxon>
        <taxon>Gunneridae</taxon>
        <taxon>Pentapetalae</taxon>
        <taxon>asterids</taxon>
        <taxon>lamiids</taxon>
        <taxon>Gentianales</taxon>
        <taxon>Rubiaceae</taxon>
        <taxon>Ixoroideae</taxon>
        <taxon>Gardenieae complex</taxon>
        <taxon>Bertiereae - Coffeeae clade</taxon>
        <taxon>Coffeeae</taxon>
        <taxon>Coffea</taxon>
    </lineage>
</organism>
<dbReference type="RefSeq" id="XP_027082500.1">
    <property type="nucleotide sequence ID" value="XM_027226699.1"/>
</dbReference>
<sequence>MVAKFKEAMIKQFEMTDMGLMSYFLGIEVFQPDNGIFISQKKYADNILKKFKIDTAKPIMTLVEEKLRLTKEGGGGYVNPTYFESLIGSLRYLTSTRPDINFAVGLISRFMENPYSDWAGDTVERKSTSSYAFCIRSDVFS</sequence>
<proteinExistence type="predicted"/>
<feature type="domain" description="Reverse transcriptase Ty1/copia-type" evidence="1">
    <location>
        <begin position="1"/>
        <end position="61"/>
    </location>
</feature>
<name>A0A6P6TVX9_COFAR</name>
<dbReference type="OrthoDB" id="1740642at2759"/>
<dbReference type="InterPro" id="IPR013103">
    <property type="entry name" value="RVT_2"/>
</dbReference>
<protein>
    <submittedName>
        <fullName evidence="3">Uncharacterized mitochondrial protein AtMg00810-like</fullName>
    </submittedName>
</protein>
<accession>A0A6P6TVX9</accession>
<keyword evidence="2" id="KW-1185">Reference proteome</keyword>
<evidence type="ECO:0000259" key="1">
    <source>
        <dbReference type="Pfam" id="PF07727"/>
    </source>
</evidence>
<dbReference type="PANTHER" id="PTHR11439">
    <property type="entry name" value="GAG-POL-RELATED RETROTRANSPOSON"/>
    <property type="match status" value="1"/>
</dbReference>
<reference evidence="2" key="1">
    <citation type="journal article" date="2025" name="Foods">
        <title>Unveiling the Microbial Signatures of Arabica Coffee Cherries: Insights into Ripeness Specific Diversity, Functional Traits, and Implications for Quality and Safety.</title>
        <authorList>
            <consortium name="RefSeq"/>
            <person name="Tenea G.N."/>
            <person name="Cifuentes V."/>
            <person name="Reyes P."/>
            <person name="Cevallos-Vallejos M."/>
        </authorList>
    </citation>
    <scope>NUCLEOTIDE SEQUENCE [LARGE SCALE GENOMIC DNA]</scope>
</reference>